<dbReference type="GO" id="GO:0052699">
    <property type="term" value="P:ergothioneine biosynthetic process"/>
    <property type="evidence" value="ECO:0007669"/>
    <property type="project" value="InterPro"/>
</dbReference>
<accession>A0A6J7JHB0</accession>
<feature type="domain" description="DinB-like" evidence="5">
    <location>
        <begin position="16"/>
        <end position="149"/>
    </location>
</feature>
<dbReference type="Gene3D" id="3.90.1580.10">
    <property type="entry name" value="paralog of FGE (formylglycine-generating enzyme)"/>
    <property type="match status" value="2"/>
</dbReference>
<keyword evidence="2" id="KW-0408">Iron</keyword>
<evidence type="ECO:0000259" key="4">
    <source>
        <dbReference type="Pfam" id="PF03781"/>
    </source>
</evidence>
<dbReference type="Pfam" id="PF03781">
    <property type="entry name" value="FGE-sulfatase"/>
    <property type="match status" value="1"/>
</dbReference>
<dbReference type="InterPro" id="IPR042095">
    <property type="entry name" value="SUMF_sf"/>
</dbReference>
<feature type="domain" description="Sulfatase-modifying factor enzyme-like" evidence="4">
    <location>
        <begin position="185"/>
        <end position="322"/>
    </location>
</feature>
<dbReference type="InterPro" id="IPR024775">
    <property type="entry name" value="DinB-like"/>
</dbReference>
<evidence type="ECO:0000256" key="2">
    <source>
        <dbReference type="ARBA" id="ARBA00023004"/>
    </source>
</evidence>
<name>A0A6J7JHB0_9ZZZZ</name>
<evidence type="ECO:0000313" key="6">
    <source>
        <dbReference type="EMBL" id="CAB4942227.1"/>
    </source>
</evidence>
<dbReference type="InterPro" id="IPR017806">
    <property type="entry name" value="EgtB"/>
</dbReference>
<reference evidence="6" key="1">
    <citation type="submission" date="2020-05" db="EMBL/GenBank/DDBJ databases">
        <authorList>
            <person name="Chiriac C."/>
            <person name="Salcher M."/>
            <person name="Ghai R."/>
            <person name="Kavagutti S V."/>
        </authorList>
    </citation>
    <scope>NUCLEOTIDE SEQUENCE</scope>
</reference>
<sequence>MSVLEARQALIDRYLEVRGQTDELCAPLSAEDQTVQSMPDVSPTKWHRAHVTWFFENFVLAAATAGYEPVDRDYWYLFNSYYESLGPRYPRASRGHISRPGAVEVGDYRREVDLRVVALLRALPDDQLARLRAAVVLGLHHEQQHQELILMDIKHVLSRNPLRPSYAPNTAPNTAPLLPAASPIEWVEYAGGVVEIGHEGAEFHFDNEGPRHRVFLQPFQIADRLVTAGEWLAFIDDGGYARHELWLSEGWAWLQADAIEAPLYWFHDDGVWWEHTLNGTRPVVEDEPARHVSHFEADAYATWAGARLPTEFEWEHAVAASEPDQVLRELYGECWQWTSSAYLGYPGFAPVAGAIGEYNGKFMSNQMVLRGSSALTPAGHSRATYRNFFPSQSRWAMSGVRLADGQAAARAH</sequence>
<comment type="pathway">
    <text evidence="3">Amino-acid biosynthesis; ergothioneine biosynthesis.</text>
</comment>
<evidence type="ECO:0000256" key="3">
    <source>
        <dbReference type="ARBA" id="ARBA00037882"/>
    </source>
</evidence>
<gene>
    <name evidence="6" type="ORF">UFOPK3773_00921</name>
</gene>
<dbReference type="NCBIfam" id="TIGR03440">
    <property type="entry name" value="egtB_TIGR03440"/>
    <property type="match status" value="1"/>
</dbReference>
<dbReference type="SUPFAM" id="SSF56436">
    <property type="entry name" value="C-type lectin-like"/>
    <property type="match status" value="1"/>
</dbReference>
<dbReference type="AlphaFoldDB" id="A0A6J7JHB0"/>
<dbReference type="InterPro" id="IPR005532">
    <property type="entry name" value="SUMF_dom"/>
</dbReference>
<keyword evidence="1" id="KW-0560">Oxidoreductase</keyword>
<dbReference type="InterPro" id="IPR016187">
    <property type="entry name" value="CTDL_fold"/>
</dbReference>
<dbReference type="InterPro" id="IPR051043">
    <property type="entry name" value="Sulfatase_Mod_Factor_Kinase"/>
</dbReference>
<protein>
    <submittedName>
        <fullName evidence="6">Unannotated protein</fullName>
    </submittedName>
</protein>
<dbReference type="PANTHER" id="PTHR23150:SF36">
    <property type="entry name" value="HERCYNINE OXYGENASE"/>
    <property type="match status" value="1"/>
</dbReference>
<dbReference type="InterPro" id="IPR034660">
    <property type="entry name" value="DinB/YfiT-like"/>
</dbReference>
<dbReference type="PANTHER" id="PTHR23150">
    <property type="entry name" value="SULFATASE MODIFYING FACTOR 1, 2"/>
    <property type="match status" value="1"/>
</dbReference>
<proteinExistence type="predicted"/>
<evidence type="ECO:0000256" key="1">
    <source>
        <dbReference type="ARBA" id="ARBA00023002"/>
    </source>
</evidence>
<evidence type="ECO:0000259" key="5">
    <source>
        <dbReference type="Pfam" id="PF12867"/>
    </source>
</evidence>
<dbReference type="Pfam" id="PF12867">
    <property type="entry name" value="DinB_2"/>
    <property type="match status" value="1"/>
</dbReference>
<dbReference type="EMBL" id="CAFBNF010000087">
    <property type="protein sequence ID" value="CAB4942227.1"/>
    <property type="molecule type" value="Genomic_DNA"/>
</dbReference>
<dbReference type="SUPFAM" id="SSF109854">
    <property type="entry name" value="DinB/YfiT-like putative metalloenzymes"/>
    <property type="match status" value="1"/>
</dbReference>
<organism evidence="6">
    <name type="scientific">freshwater metagenome</name>
    <dbReference type="NCBI Taxonomy" id="449393"/>
    <lineage>
        <taxon>unclassified sequences</taxon>
        <taxon>metagenomes</taxon>
        <taxon>ecological metagenomes</taxon>
    </lineage>
</organism>